<dbReference type="AlphaFoldDB" id="A0A8H8WW51"/>
<evidence type="ECO:0000313" key="3">
    <source>
        <dbReference type="Proteomes" id="UP000663508"/>
    </source>
</evidence>
<keyword evidence="1" id="KW-1133">Transmembrane helix</keyword>
<dbReference type="Pfam" id="PF03596">
    <property type="entry name" value="Cad"/>
    <property type="match status" value="1"/>
</dbReference>
<sequence length="203" mass="21184">MIALATDLGVAITLFASTNLDDLFVLIGFFSDPRYRPRQIVAGQFLGIAALVLASLAGALLSLVVPPAWLGLMGLVPITLGLRRLLALRGDEEDDAPARAATLGNALAVAGVTLANGGDNLGIYTPVFATSPGPRLLLFVAVFAVMTGLWLALAHQLVHHRALGAPIRRIGRVATPFVLIGIGVMVLVEAGTVSSFTRWAARG</sequence>
<dbReference type="RefSeq" id="WP_207178390.1">
    <property type="nucleotide sequence ID" value="NZ_AP024145.1"/>
</dbReference>
<keyword evidence="1" id="KW-0472">Membrane</keyword>
<evidence type="ECO:0000313" key="2">
    <source>
        <dbReference type="EMBL" id="BCM85440.1"/>
    </source>
</evidence>
<feature type="transmembrane region" description="Helical" evidence="1">
    <location>
        <begin position="170"/>
        <end position="188"/>
    </location>
</feature>
<organism evidence="2 3">
    <name type="scientific">Methylobacterium indicum</name>
    <dbReference type="NCBI Taxonomy" id="1775910"/>
    <lineage>
        <taxon>Bacteria</taxon>
        <taxon>Pseudomonadati</taxon>
        <taxon>Pseudomonadota</taxon>
        <taxon>Alphaproteobacteria</taxon>
        <taxon>Hyphomicrobiales</taxon>
        <taxon>Methylobacteriaceae</taxon>
        <taxon>Methylobacterium</taxon>
    </lineage>
</organism>
<accession>A0A8H8WW51</accession>
<gene>
    <name evidence="2" type="ORF">mvi_39010</name>
</gene>
<proteinExistence type="predicted"/>
<evidence type="ECO:0000256" key="1">
    <source>
        <dbReference type="SAM" id="Phobius"/>
    </source>
</evidence>
<dbReference type="Proteomes" id="UP000663508">
    <property type="component" value="Chromosome"/>
</dbReference>
<reference evidence="2" key="1">
    <citation type="submission" date="2020-11" db="EMBL/GenBank/DDBJ databases">
        <title>Complete genome sequence of a novel pathogenic Methylobacterium strain isolated from rice in Vietnam.</title>
        <authorList>
            <person name="Lai K."/>
            <person name="Okazaki S."/>
            <person name="Higashi K."/>
            <person name="Mori H."/>
            <person name="Toyoda A."/>
            <person name="Kurokawa K."/>
        </authorList>
    </citation>
    <scope>NUCLEOTIDE SEQUENCE</scope>
    <source>
        <strain evidence="2">VL1</strain>
    </source>
</reference>
<feature type="transmembrane region" description="Helical" evidence="1">
    <location>
        <begin position="136"/>
        <end position="158"/>
    </location>
</feature>
<keyword evidence="1" id="KW-0812">Transmembrane</keyword>
<dbReference type="InterPro" id="IPR004676">
    <property type="entry name" value="Cd-R_transporter"/>
</dbReference>
<feature type="transmembrane region" description="Helical" evidence="1">
    <location>
        <begin position="12"/>
        <end position="30"/>
    </location>
</feature>
<dbReference type="EMBL" id="AP024145">
    <property type="protein sequence ID" value="BCM85440.1"/>
    <property type="molecule type" value="Genomic_DNA"/>
</dbReference>
<dbReference type="KEGG" id="mind:mvi_39010"/>
<feature type="transmembrane region" description="Helical" evidence="1">
    <location>
        <begin position="42"/>
        <end position="62"/>
    </location>
</feature>
<protein>
    <submittedName>
        <fullName evidence="2">Cadmium transporter</fullName>
    </submittedName>
</protein>
<name>A0A8H8WW51_9HYPH</name>